<reference evidence="4" key="1">
    <citation type="submission" date="2016-03" db="EMBL/GenBank/DDBJ databases">
        <authorList>
            <person name="Ploux O."/>
        </authorList>
    </citation>
    <scope>NUCLEOTIDE SEQUENCE</scope>
    <source>
        <strain evidence="4">UC10</strain>
    </source>
</reference>
<dbReference type="EMBL" id="FLQS01000034">
    <property type="protein sequence ID" value="SBS77091.1"/>
    <property type="molecule type" value="Genomic_DNA"/>
</dbReference>
<feature type="compositionally biased region" description="Basic and acidic residues" evidence="1">
    <location>
        <begin position="427"/>
        <end position="440"/>
    </location>
</feature>
<evidence type="ECO:0000259" key="3">
    <source>
        <dbReference type="Pfam" id="PF01757"/>
    </source>
</evidence>
<feature type="transmembrane region" description="Helical" evidence="2">
    <location>
        <begin position="98"/>
        <end position="121"/>
    </location>
</feature>
<sequence length="452" mass="48822">MTVSPPRELALDLYRSSAVGLVVIGHWLLSVMTYHDGAFDRDNPLVLMPWTQWVTWFFQVVPVFFAVAGFASAVSWARLPAGGAVSRQQWIRHRVARTLGPTAVYAVFVLAVMMALMVAGIGGRVLELGGWALAMHLWFLAVYLMVVALTPLAVAAHRRWGLAVPAALSAGVVLVDAVGIGTGHPEIRMANYFFCWAAIYQLGIAWHGGLLRRRTLLSLAGVAAAALLVLVVWGPYPIAMIGVPGDRVENSAPPSVLLLALAFVQIGVLFAMAPMLNRVLVRGVWPRVLSMANNNVLALYLWHMLPVIVVTLVGYPTGLLPQPPLGSGHWWLARLEWELVLAVVAVALLSLLWWQRRAFAAPIPSVVVPVPNVVAEALLYVGTAACALALGFLSASGFAPDGRFPVATAALFCAGALLVAVRPKEISPGRDQEQRPDPIRRPSRTRQAPRAE</sequence>
<proteinExistence type="predicted"/>
<gene>
    <name evidence="4" type="ORF">MHPYR_40093</name>
</gene>
<dbReference type="AlphaFoldDB" id="A0A1Y5PLS7"/>
<feature type="transmembrane region" description="Helical" evidence="2">
    <location>
        <begin position="404"/>
        <end position="421"/>
    </location>
</feature>
<feature type="region of interest" description="Disordered" evidence="1">
    <location>
        <begin position="427"/>
        <end position="452"/>
    </location>
</feature>
<accession>A0A1Y5PLS7</accession>
<evidence type="ECO:0000256" key="1">
    <source>
        <dbReference type="SAM" id="MobiDB-lite"/>
    </source>
</evidence>
<feature type="transmembrane region" description="Helical" evidence="2">
    <location>
        <begin position="162"/>
        <end position="183"/>
    </location>
</feature>
<feature type="transmembrane region" description="Helical" evidence="2">
    <location>
        <begin position="12"/>
        <end position="34"/>
    </location>
</feature>
<keyword evidence="2" id="KW-0812">Transmembrane</keyword>
<dbReference type="Pfam" id="PF01757">
    <property type="entry name" value="Acyl_transf_3"/>
    <property type="match status" value="1"/>
</dbReference>
<evidence type="ECO:0000256" key="2">
    <source>
        <dbReference type="SAM" id="Phobius"/>
    </source>
</evidence>
<feature type="transmembrane region" description="Helical" evidence="2">
    <location>
        <begin position="133"/>
        <end position="155"/>
    </location>
</feature>
<dbReference type="InterPro" id="IPR002656">
    <property type="entry name" value="Acyl_transf_3_dom"/>
</dbReference>
<protein>
    <recommendedName>
        <fullName evidence="3">Acyltransferase 3 domain-containing protein</fullName>
    </recommendedName>
</protein>
<organism evidence="4">
    <name type="scientific">uncultured Mycobacterium sp</name>
    <dbReference type="NCBI Taxonomy" id="171292"/>
    <lineage>
        <taxon>Bacteria</taxon>
        <taxon>Bacillati</taxon>
        <taxon>Actinomycetota</taxon>
        <taxon>Actinomycetes</taxon>
        <taxon>Mycobacteriales</taxon>
        <taxon>Mycobacteriaceae</taxon>
        <taxon>Mycobacterium</taxon>
        <taxon>environmental samples</taxon>
    </lineage>
</organism>
<name>A0A1Y5PLS7_9MYCO</name>
<dbReference type="GO" id="GO:0016747">
    <property type="term" value="F:acyltransferase activity, transferring groups other than amino-acyl groups"/>
    <property type="evidence" value="ECO:0007669"/>
    <property type="project" value="InterPro"/>
</dbReference>
<feature type="transmembrane region" description="Helical" evidence="2">
    <location>
        <begin position="54"/>
        <end position="77"/>
    </location>
</feature>
<evidence type="ECO:0000313" key="4">
    <source>
        <dbReference type="EMBL" id="SBS77091.1"/>
    </source>
</evidence>
<feature type="transmembrane region" description="Helical" evidence="2">
    <location>
        <begin position="256"/>
        <end position="276"/>
    </location>
</feature>
<keyword evidence="2" id="KW-1133">Transmembrane helix</keyword>
<feature type="transmembrane region" description="Helical" evidence="2">
    <location>
        <begin position="335"/>
        <end position="354"/>
    </location>
</feature>
<feature type="transmembrane region" description="Helical" evidence="2">
    <location>
        <begin position="189"/>
        <end position="209"/>
    </location>
</feature>
<feature type="domain" description="Acyltransferase 3" evidence="3">
    <location>
        <begin position="10"/>
        <end position="353"/>
    </location>
</feature>
<feature type="transmembrane region" description="Helical" evidence="2">
    <location>
        <begin position="297"/>
        <end position="315"/>
    </location>
</feature>
<feature type="transmembrane region" description="Helical" evidence="2">
    <location>
        <begin position="216"/>
        <end position="236"/>
    </location>
</feature>
<keyword evidence="2" id="KW-0472">Membrane</keyword>
<feature type="transmembrane region" description="Helical" evidence="2">
    <location>
        <begin position="366"/>
        <end position="392"/>
    </location>
</feature>